<dbReference type="EMBL" id="JAEPQZ010000012">
    <property type="protein sequence ID" value="KAG2174878.1"/>
    <property type="molecule type" value="Genomic_DNA"/>
</dbReference>
<keyword evidence="6 8" id="KW-0368">Histidine biosynthesis</keyword>
<comment type="similarity">
    <text evidence="2 8">Belongs to the PHP hydrolase family. HisK subfamily.</text>
</comment>
<name>A0A8H7UCI5_MORIS</name>
<dbReference type="OrthoDB" id="5957391at2759"/>
<proteinExistence type="inferred from homology"/>
<evidence type="ECO:0000256" key="5">
    <source>
        <dbReference type="ARBA" id="ARBA00022801"/>
    </source>
</evidence>
<keyword evidence="4 8" id="KW-0028">Amino-acid biosynthesis</keyword>
<dbReference type="CDD" id="cd12110">
    <property type="entry name" value="PHP_HisPPase_Hisj_like"/>
    <property type="match status" value="1"/>
</dbReference>
<evidence type="ECO:0000256" key="8">
    <source>
        <dbReference type="RuleBase" id="RU366003"/>
    </source>
</evidence>
<dbReference type="PANTHER" id="PTHR21039:SF0">
    <property type="entry name" value="HISTIDINOL-PHOSPHATASE"/>
    <property type="match status" value="1"/>
</dbReference>
<evidence type="ECO:0000256" key="3">
    <source>
        <dbReference type="ARBA" id="ARBA00013085"/>
    </source>
</evidence>
<dbReference type="SUPFAM" id="SSF89550">
    <property type="entry name" value="PHP domain-like"/>
    <property type="match status" value="1"/>
</dbReference>
<dbReference type="Pfam" id="PF02811">
    <property type="entry name" value="PHP"/>
    <property type="match status" value="1"/>
</dbReference>
<reference evidence="10" key="1">
    <citation type="submission" date="2020-12" db="EMBL/GenBank/DDBJ databases">
        <title>Metabolic potential, ecology and presence of endohyphal bacteria is reflected in genomic diversity of Mucoromycotina.</title>
        <authorList>
            <person name="Muszewska A."/>
            <person name="Okrasinska A."/>
            <person name="Steczkiewicz K."/>
            <person name="Drgas O."/>
            <person name="Orlowska M."/>
            <person name="Perlinska-Lenart U."/>
            <person name="Aleksandrzak-Piekarczyk T."/>
            <person name="Szatraj K."/>
            <person name="Zielenkiewicz U."/>
            <person name="Pilsyk S."/>
            <person name="Malc E."/>
            <person name="Mieczkowski P."/>
            <person name="Kruszewska J.S."/>
            <person name="Biernat P."/>
            <person name="Pawlowska J."/>
        </authorList>
    </citation>
    <scope>NUCLEOTIDE SEQUENCE</scope>
    <source>
        <strain evidence="10">WA0000067209</strain>
    </source>
</reference>
<dbReference type="Gene3D" id="3.20.20.140">
    <property type="entry name" value="Metal-dependent hydrolases"/>
    <property type="match status" value="1"/>
</dbReference>
<organism evidence="10 11">
    <name type="scientific">Mortierella isabellina</name>
    <name type="common">Filamentous fungus</name>
    <name type="synonym">Umbelopsis isabellina</name>
    <dbReference type="NCBI Taxonomy" id="91625"/>
    <lineage>
        <taxon>Eukaryota</taxon>
        <taxon>Fungi</taxon>
        <taxon>Fungi incertae sedis</taxon>
        <taxon>Mucoromycota</taxon>
        <taxon>Mucoromycotina</taxon>
        <taxon>Umbelopsidomycetes</taxon>
        <taxon>Umbelopsidales</taxon>
        <taxon>Umbelopsidaceae</taxon>
        <taxon>Umbelopsis</taxon>
    </lineage>
</organism>
<evidence type="ECO:0000259" key="9">
    <source>
        <dbReference type="Pfam" id="PF02811"/>
    </source>
</evidence>
<dbReference type="InterPro" id="IPR004013">
    <property type="entry name" value="PHP_dom"/>
</dbReference>
<sequence length="301" mass="35061">MPYTHHSHSGQFCHHASGILEDVIKEAIRKQFHTIGLTEHMPRFSERELYPEEIEANCTPQSLKETFEAFLVEARRLQKVYEAHIKILVGCEIEFITPAYKQYISDLRHQHSIDYVVGSLHHVKGTPIDFSTELYDKALEQHNNDLYSLFEAYFDEQYQMLQAVQPEVVGHFDLIRIFRTEANAGINEKVWEKIVRNIDYVISYGGLFEINSRAWKKGLKDAYPQRDVFKLILERGGKFTLSDDSHGPKDVGLYYNKLQPYLAEMNVQSLYFLALDASGKTIVREHSNAVQDIFWNNVQNW</sequence>
<dbReference type="InterPro" id="IPR016195">
    <property type="entry name" value="Pol/histidinol_Pase-like"/>
</dbReference>
<dbReference type="UniPathway" id="UPA00031">
    <property type="reaction ID" value="UER00013"/>
</dbReference>
<gene>
    <name evidence="10" type="ORF">INT43_005940</name>
</gene>
<dbReference type="AlphaFoldDB" id="A0A8H7UCI5"/>
<dbReference type="GO" id="GO:0000105">
    <property type="term" value="P:L-histidine biosynthetic process"/>
    <property type="evidence" value="ECO:0007669"/>
    <property type="project" value="UniProtKB-UniRule"/>
</dbReference>
<evidence type="ECO:0000256" key="6">
    <source>
        <dbReference type="ARBA" id="ARBA00023102"/>
    </source>
</evidence>
<evidence type="ECO:0000256" key="7">
    <source>
        <dbReference type="ARBA" id="ARBA00049158"/>
    </source>
</evidence>
<dbReference type="EC" id="3.1.3.15" evidence="3 8"/>
<feature type="domain" description="PHP" evidence="9">
    <location>
        <begin position="5"/>
        <end position="212"/>
    </location>
</feature>
<dbReference type="GO" id="GO:0005737">
    <property type="term" value="C:cytoplasm"/>
    <property type="evidence" value="ECO:0007669"/>
    <property type="project" value="TreeGrafter"/>
</dbReference>
<dbReference type="PANTHER" id="PTHR21039">
    <property type="entry name" value="HISTIDINOL PHOSPHATASE-RELATED"/>
    <property type="match status" value="1"/>
</dbReference>
<comment type="pathway">
    <text evidence="1 8">Amino-acid biosynthesis; L-histidine biosynthesis; L-histidine from 5-phospho-alpha-D-ribose 1-diphosphate: step 8/9.</text>
</comment>
<evidence type="ECO:0000313" key="10">
    <source>
        <dbReference type="EMBL" id="KAG2174878.1"/>
    </source>
</evidence>
<comment type="catalytic activity">
    <reaction evidence="7 8">
        <text>L-histidinol phosphate + H2O = L-histidinol + phosphate</text>
        <dbReference type="Rhea" id="RHEA:14465"/>
        <dbReference type="ChEBI" id="CHEBI:15377"/>
        <dbReference type="ChEBI" id="CHEBI:43474"/>
        <dbReference type="ChEBI" id="CHEBI:57699"/>
        <dbReference type="ChEBI" id="CHEBI:57980"/>
        <dbReference type="EC" id="3.1.3.15"/>
    </reaction>
</comment>
<dbReference type="NCBIfam" id="TIGR01856">
    <property type="entry name" value="hisJ_fam"/>
    <property type="match status" value="1"/>
</dbReference>
<keyword evidence="11" id="KW-1185">Reference proteome</keyword>
<accession>A0A8H7UCI5</accession>
<dbReference type="Proteomes" id="UP000654370">
    <property type="component" value="Unassembled WGS sequence"/>
</dbReference>
<evidence type="ECO:0000256" key="4">
    <source>
        <dbReference type="ARBA" id="ARBA00022605"/>
    </source>
</evidence>
<evidence type="ECO:0000313" key="11">
    <source>
        <dbReference type="Proteomes" id="UP000654370"/>
    </source>
</evidence>
<evidence type="ECO:0000256" key="1">
    <source>
        <dbReference type="ARBA" id="ARBA00004970"/>
    </source>
</evidence>
<keyword evidence="5 8" id="KW-0378">Hydrolase</keyword>
<dbReference type="GO" id="GO:0004401">
    <property type="term" value="F:histidinol-phosphatase activity"/>
    <property type="evidence" value="ECO:0007669"/>
    <property type="project" value="UniProtKB-UniRule"/>
</dbReference>
<protein>
    <recommendedName>
        <fullName evidence="3 8">Histidinol-phosphatase</fullName>
        <shortName evidence="8">HolPase</shortName>
        <ecNumber evidence="3 8">3.1.3.15</ecNumber>
    </recommendedName>
</protein>
<evidence type="ECO:0000256" key="2">
    <source>
        <dbReference type="ARBA" id="ARBA00009152"/>
    </source>
</evidence>
<dbReference type="InterPro" id="IPR010140">
    <property type="entry name" value="Histidinol_P_phosphatase_HisJ"/>
</dbReference>
<comment type="caution">
    <text evidence="10">The sequence shown here is derived from an EMBL/GenBank/DDBJ whole genome shotgun (WGS) entry which is preliminary data.</text>
</comment>